<evidence type="ECO:0000313" key="3">
    <source>
        <dbReference type="Proteomes" id="UP001431209"/>
    </source>
</evidence>
<evidence type="ECO:0000259" key="1">
    <source>
        <dbReference type="Pfam" id="PF05347"/>
    </source>
</evidence>
<dbReference type="InterPro" id="IPR008011">
    <property type="entry name" value="Complex1_LYR_dom"/>
</dbReference>
<reference evidence="2 3" key="1">
    <citation type="submission" date="2024-03" db="EMBL/GenBank/DDBJ databases">
        <title>The Acrasis kona genome and developmental transcriptomes reveal deep origins of eukaryotic multicellular pathways.</title>
        <authorList>
            <person name="Sheikh S."/>
            <person name="Fu C.-J."/>
            <person name="Brown M.W."/>
            <person name="Baldauf S.L."/>
        </authorList>
    </citation>
    <scope>NUCLEOTIDE SEQUENCE [LARGE SCALE GENOMIC DNA]</scope>
    <source>
        <strain evidence="2 3">ATCC MYA-3509</strain>
    </source>
</reference>
<protein>
    <recommendedName>
        <fullName evidence="1">Complex 1 LYR protein domain-containing protein</fullName>
    </recommendedName>
</protein>
<gene>
    <name evidence="2" type="ORF">AKO1_012661</name>
</gene>
<proteinExistence type="predicted"/>
<dbReference type="AlphaFoldDB" id="A0AAW2YLH6"/>
<comment type="caution">
    <text evidence="2">The sequence shown here is derived from an EMBL/GenBank/DDBJ whole genome shotgun (WGS) entry which is preliminary data.</text>
</comment>
<evidence type="ECO:0000313" key="2">
    <source>
        <dbReference type="EMBL" id="KAL0477894.1"/>
    </source>
</evidence>
<name>A0AAW2YLH6_9EUKA</name>
<accession>A0AAW2YLH6</accession>
<organism evidence="2 3">
    <name type="scientific">Acrasis kona</name>
    <dbReference type="NCBI Taxonomy" id="1008807"/>
    <lineage>
        <taxon>Eukaryota</taxon>
        <taxon>Discoba</taxon>
        <taxon>Heterolobosea</taxon>
        <taxon>Tetramitia</taxon>
        <taxon>Eutetramitia</taxon>
        <taxon>Acrasidae</taxon>
        <taxon>Acrasis</taxon>
    </lineage>
</organism>
<dbReference type="EMBL" id="JAOPGA020000270">
    <property type="protein sequence ID" value="KAL0477894.1"/>
    <property type="molecule type" value="Genomic_DNA"/>
</dbReference>
<dbReference type="Pfam" id="PF05347">
    <property type="entry name" value="Complex1_LYR"/>
    <property type="match status" value="1"/>
</dbReference>
<keyword evidence="3" id="KW-1185">Reference proteome</keyword>
<feature type="domain" description="Complex 1 LYR protein" evidence="1">
    <location>
        <begin position="7"/>
        <end position="58"/>
    </location>
</feature>
<sequence>MSTRNATLTLYRNLIKQAQYLPSEKRISATTQIKKEFRENKSNHEDTQRLLKNAESRLSFMKMMSPRRTEQKSMGSTFVIREGKLIEATPQQADKASHSNWGAGNVNPDEIEKHHRLLRRQNFMEGPLKRR</sequence>
<dbReference type="Proteomes" id="UP001431209">
    <property type="component" value="Unassembled WGS sequence"/>
</dbReference>